<evidence type="ECO:0000313" key="1">
    <source>
        <dbReference type="EMBL" id="CAG8654079.1"/>
    </source>
</evidence>
<protein>
    <submittedName>
        <fullName evidence="1">950_t:CDS:1</fullName>
    </submittedName>
</protein>
<dbReference type="EMBL" id="CAJVPP010004699">
    <property type="protein sequence ID" value="CAG8654079.1"/>
    <property type="molecule type" value="Genomic_DNA"/>
</dbReference>
<comment type="caution">
    <text evidence="1">The sequence shown here is derived from an EMBL/GenBank/DDBJ whole genome shotgun (WGS) entry which is preliminary data.</text>
</comment>
<evidence type="ECO:0000313" key="2">
    <source>
        <dbReference type="Proteomes" id="UP000789375"/>
    </source>
</evidence>
<proteinExistence type="predicted"/>
<reference evidence="1" key="1">
    <citation type="submission" date="2021-06" db="EMBL/GenBank/DDBJ databases">
        <authorList>
            <person name="Kallberg Y."/>
            <person name="Tangrot J."/>
            <person name="Rosling A."/>
        </authorList>
    </citation>
    <scope>NUCLEOTIDE SEQUENCE</scope>
    <source>
        <strain evidence="1">87-6 pot B 2015</strain>
    </source>
</reference>
<accession>A0A9N9DV60</accession>
<gene>
    <name evidence="1" type="ORF">FMOSSE_LOCUS11617</name>
</gene>
<organism evidence="1 2">
    <name type="scientific">Funneliformis mosseae</name>
    <name type="common">Endomycorrhizal fungus</name>
    <name type="synonym">Glomus mosseae</name>
    <dbReference type="NCBI Taxonomy" id="27381"/>
    <lineage>
        <taxon>Eukaryota</taxon>
        <taxon>Fungi</taxon>
        <taxon>Fungi incertae sedis</taxon>
        <taxon>Mucoromycota</taxon>
        <taxon>Glomeromycotina</taxon>
        <taxon>Glomeromycetes</taxon>
        <taxon>Glomerales</taxon>
        <taxon>Glomeraceae</taxon>
        <taxon>Funneliformis</taxon>
    </lineage>
</organism>
<dbReference type="Proteomes" id="UP000789375">
    <property type="component" value="Unassembled WGS sequence"/>
</dbReference>
<keyword evidence="2" id="KW-1185">Reference proteome</keyword>
<sequence>MSFLRSFVGPSSNSLCYSSSSMPSVTEILFVSFAIFKNSENSEVFSRVSMAVKLVYVYDKLDPYEKTRFSQIRSEDENCRLIYDALVDLSGYLTDFHRSKCIVLIDEYDHPLVVDYRYQYYEEAWFFCFFVWSASIYYKGLLGVSRIAKSGYLSGLNNLKKGQLDDVRKWYDEYWAGNDLHLSHGR</sequence>
<dbReference type="AlphaFoldDB" id="A0A9N9DV60"/>
<name>A0A9N9DV60_FUNMO</name>